<evidence type="ECO:0000256" key="5">
    <source>
        <dbReference type="HAMAP-Rule" id="MF_00686"/>
    </source>
</evidence>
<dbReference type="NCBIfam" id="NF003817">
    <property type="entry name" value="PRK05408.1"/>
    <property type="match status" value="1"/>
</dbReference>
<dbReference type="PANTHER" id="PTHR36965">
    <property type="entry name" value="FE(2+)-TRAFFICKING PROTEIN-RELATED"/>
    <property type="match status" value="1"/>
</dbReference>
<dbReference type="OrthoDB" id="9804318at2"/>
<comment type="similarity">
    <text evidence="3 5">Belongs to the Fe(2+)-trafficking protein family.</text>
</comment>
<evidence type="ECO:0000256" key="3">
    <source>
        <dbReference type="ARBA" id="ARBA00061679"/>
    </source>
</evidence>
<keyword evidence="1 5" id="KW-0408">Iron</keyword>
<comment type="caution">
    <text evidence="6">The sequence shown here is derived from an EMBL/GenBank/DDBJ whole genome shotgun (WGS) entry which is preliminary data.</text>
</comment>
<dbReference type="GO" id="GO:0005506">
    <property type="term" value="F:iron ion binding"/>
    <property type="evidence" value="ECO:0007669"/>
    <property type="project" value="UniProtKB-UniRule"/>
</dbReference>
<name>A0A426FR62_9BURK</name>
<dbReference type="RefSeq" id="WP_125094562.1">
    <property type="nucleotide sequence ID" value="NZ_RRUE01000001.1"/>
</dbReference>
<dbReference type="PANTHER" id="PTHR36965:SF1">
    <property type="entry name" value="FE(2+)-TRAFFICKING PROTEIN-RELATED"/>
    <property type="match status" value="1"/>
</dbReference>
<dbReference type="InterPro" id="IPR036766">
    <property type="entry name" value="Fe_traffick_prot_YggX_sf"/>
</dbReference>
<dbReference type="FunFam" id="1.10.3880.10:FF:000001">
    <property type="entry name" value="Probable Fe(2+)-trafficking protein"/>
    <property type="match status" value="1"/>
</dbReference>
<dbReference type="Proteomes" id="UP000270261">
    <property type="component" value="Unassembled WGS sequence"/>
</dbReference>
<dbReference type="Pfam" id="PF04362">
    <property type="entry name" value="Iron_traffic"/>
    <property type="match status" value="1"/>
</dbReference>
<dbReference type="InterPro" id="IPR007457">
    <property type="entry name" value="Fe_traffick_prot_YggX"/>
</dbReference>
<dbReference type="EMBL" id="RRUE01000001">
    <property type="protein sequence ID" value="RRN45131.1"/>
    <property type="molecule type" value="Genomic_DNA"/>
</dbReference>
<keyword evidence="7" id="KW-1185">Reference proteome</keyword>
<dbReference type="PIRSF" id="PIRSF029827">
    <property type="entry name" value="Fe_traffic_YggX"/>
    <property type="match status" value="1"/>
</dbReference>
<dbReference type="Gene3D" id="1.10.3880.10">
    <property type="entry name" value="Fe(II) trafficking protein YggX"/>
    <property type="match status" value="1"/>
</dbReference>
<evidence type="ECO:0000256" key="2">
    <source>
        <dbReference type="ARBA" id="ARBA00053793"/>
    </source>
</evidence>
<organism evidence="6 7">
    <name type="scientific">Lautropia dentalis</name>
    <dbReference type="NCBI Taxonomy" id="2490857"/>
    <lineage>
        <taxon>Bacteria</taxon>
        <taxon>Pseudomonadati</taxon>
        <taxon>Pseudomonadota</taxon>
        <taxon>Betaproteobacteria</taxon>
        <taxon>Burkholderiales</taxon>
        <taxon>Burkholderiaceae</taxon>
        <taxon>Lautropia</taxon>
    </lineage>
</organism>
<proteinExistence type="inferred from homology"/>
<evidence type="ECO:0000256" key="4">
    <source>
        <dbReference type="ARBA" id="ARBA00070403"/>
    </source>
</evidence>
<dbReference type="GO" id="GO:0005829">
    <property type="term" value="C:cytosol"/>
    <property type="evidence" value="ECO:0007669"/>
    <property type="project" value="TreeGrafter"/>
</dbReference>
<sequence>MARMVHCIKLHKEAEGLDRPPYPGDLGKRIYENVSKEAWAGWISHQTMLVNENRLNLADIRARRYLAQQMENYFFGEGADRPEGYVPPSA</sequence>
<dbReference type="SUPFAM" id="SSF111148">
    <property type="entry name" value="YggX-like"/>
    <property type="match status" value="1"/>
</dbReference>
<dbReference type="HAMAP" id="MF_00686">
    <property type="entry name" value="Fe_traffic_YggX"/>
    <property type="match status" value="1"/>
</dbReference>
<accession>A0A426FR62</accession>
<gene>
    <name evidence="6" type="ORF">EHV23_02475</name>
</gene>
<protein>
    <recommendedName>
        <fullName evidence="4 5">Probable Fe(2+)-trafficking protein</fullName>
    </recommendedName>
</protein>
<dbReference type="AlphaFoldDB" id="A0A426FR62"/>
<evidence type="ECO:0000313" key="6">
    <source>
        <dbReference type="EMBL" id="RRN45131.1"/>
    </source>
</evidence>
<comment type="function">
    <text evidence="2">Could be a mediator in iron transactions between iron acquisition and iron-requiring processes, such as synthesis and/or repair of Fe-S clusters in biosynthetic enzymes. Necessary to maintain high levels of aconitase under oxidative stress.</text>
</comment>
<evidence type="ECO:0000256" key="1">
    <source>
        <dbReference type="ARBA" id="ARBA00023004"/>
    </source>
</evidence>
<dbReference type="GO" id="GO:0034599">
    <property type="term" value="P:cellular response to oxidative stress"/>
    <property type="evidence" value="ECO:0007669"/>
    <property type="project" value="TreeGrafter"/>
</dbReference>
<reference evidence="6 7" key="1">
    <citation type="submission" date="2018-11" db="EMBL/GenBank/DDBJ databases">
        <title>Genome sequencing of Lautropia sp. KCOM 2505 (= ChDC F240).</title>
        <authorList>
            <person name="Kook J.-K."/>
            <person name="Park S.-N."/>
            <person name="Lim Y.K."/>
        </authorList>
    </citation>
    <scope>NUCLEOTIDE SEQUENCE [LARGE SCALE GENOMIC DNA]</scope>
    <source>
        <strain evidence="6 7">KCOM 2505</strain>
    </source>
</reference>
<evidence type="ECO:0000313" key="7">
    <source>
        <dbReference type="Proteomes" id="UP000270261"/>
    </source>
</evidence>